<name>N9V9R7_9GAMM</name>
<evidence type="ECO:0000313" key="3">
    <source>
        <dbReference type="Proteomes" id="UP000023775"/>
    </source>
</evidence>
<keyword evidence="1" id="KW-1133">Transmembrane helix</keyword>
<gene>
    <name evidence="2" type="ORF">G114_10215</name>
</gene>
<keyword evidence="3" id="KW-1185">Reference proteome</keyword>
<dbReference type="eggNOG" id="COG2165">
    <property type="taxonomic scope" value="Bacteria"/>
</dbReference>
<evidence type="ECO:0000313" key="2">
    <source>
        <dbReference type="EMBL" id="ENY72022.1"/>
    </source>
</evidence>
<accession>N9V9R7</accession>
<organism evidence="2 3">
    <name type="scientific">Aeromonas diversa CDC 2478-85</name>
    <dbReference type="NCBI Taxonomy" id="1268237"/>
    <lineage>
        <taxon>Bacteria</taxon>
        <taxon>Pseudomonadati</taxon>
        <taxon>Pseudomonadota</taxon>
        <taxon>Gammaproteobacteria</taxon>
        <taxon>Aeromonadales</taxon>
        <taxon>Aeromonadaceae</taxon>
        <taxon>Aeromonas</taxon>
    </lineage>
</organism>
<dbReference type="InterPro" id="IPR012902">
    <property type="entry name" value="N_methyl_site"/>
</dbReference>
<feature type="transmembrane region" description="Helical" evidence="1">
    <location>
        <begin position="7"/>
        <end position="28"/>
    </location>
</feature>
<dbReference type="Pfam" id="PF07963">
    <property type="entry name" value="N_methyl"/>
    <property type="match status" value="1"/>
</dbReference>
<dbReference type="OrthoDB" id="9788802at2"/>
<dbReference type="InterPro" id="IPR045584">
    <property type="entry name" value="Pilin-like"/>
</dbReference>
<comment type="caution">
    <text evidence="2">The sequence shown here is derived from an EMBL/GenBank/DDBJ whole genome shotgun (WGS) entry which is preliminary data.</text>
</comment>
<dbReference type="Proteomes" id="UP000023775">
    <property type="component" value="Unassembled WGS sequence"/>
</dbReference>
<proteinExistence type="predicted"/>
<dbReference type="NCBIfam" id="TIGR02532">
    <property type="entry name" value="IV_pilin_GFxxxE"/>
    <property type="match status" value="1"/>
</dbReference>
<dbReference type="AlphaFoldDB" id="N9V9R7"/>
<dbReference type="PATRIC" id="fig|1268237.3.peg.2010"/>
<dbReference type="EMBL" id="APVG01000023">
    <property type="protein sequence ID" value="ENY72022.1"/>
    <property type="molecule type" value="Genomic_DNA"/>
</dbReference>
<keyword evidence="1" id="KW-0472">Membrane</keyword>
<dbReference type="RefSeq" id="WP_005352896.1">
    <property type="nucleotide sequence ID" value="NZ_APVG01000023.1"/>
</dbReference>
<sequence length="258" mass="27430">MARGFTLIELVMVILLLGIMATFSSQFIGTGTLIYQDASAREQLMSDVRFALERLNREVGQAVPGSLQIEDLDGNRTEQGACIRFWPIQSASRYLRLNQGLSGGTFAMTLVTPDGAAPTDASLAIVYPLTEQGLAQGCIGGTCTSQVLTVSPVGSGALQVTTAQSFSTESPGRRVYFASEQVLFCVQSGRMLRGAGALGQSLAASALTEPVAGLVAEGLFYRDIASPRYGGEVGLRLTLSQRGESVTLEHRMGVWNEP</sequence>
<keyword evidence="1" id="KW-0812">Transmembrane</keyword>
<reference evidence="2 3" key="1">
    <citation type="journal article" date="2013" name="Genome Announc.">
        <title>Draft Genome Sequence of the Aeromonas diversa Type Strain.</title>
        <authorList>
            <person name="Farfan M."/>
            <person name="Spataro N."/>
            <person name="Sanglas A."/>
            <person name="Albarral V."/>
            <person name="Loren J.G."/>
            <person name="Bosch E."/>
            <person name="Fuste M.C."/>
        </authorList>
    </citation>
    <scope>NUCLEOTIDE SEQUENCE [LARGE SCALE GENOMIC DNA]</scope>
    <source>
        <strain evidence="2 3">2478-85</strain>
    </source>
</reference>
<dbReference type="SUPFAM" id="SSF54523">
    <property type="entry name" value="Pili subunits"/>
    <property type="match status" value="1"/>
</dbReference>
<evidence type="ECO:0000256" key="1">
    <source>
        <dbReference type="SAM" id="Phobius"/>
    </source>
</evidence>
<protein>
    <submittedName>
        <fullName evidence="2">MSHA biogenesis protein MshO</fullName>
    </submittedName>
</protein>